<organism evidence="1 2">
    <name type="scientific">Diphasiastrum complanatum</name>
    <name type="common">Issler's clubmoss</name>
    <name type="synonym">Lycopodium complanatum</name>
    <dbReference type="NCBI Taxonomy" id="34168"/>
    <lineage>
        <taxon>Eukaryota</taxon>
        <taxon>Viridiplantae</taxon>
        <taxon>Streptophyta</taxon>
        <taxon>Embryophyta</taxon>
        <taxon>Tracheophyta</taxon>
        <taxon>Lycopodiopsida</taxon>
        <taxon>Lycopodiales</taxon>
        <taxon>Lycopodiaceae</taxon>
        <taxon>Lycopodioideae</taxon>
        <taxon>Diphasiastrum</taxon>
    </lineage>
</organism>
<comment type="caution">
    <text evidence="1">The sequence shown here is derived from an EMBL/GenBank/DDBJ whole genome shotgun (WGS) entry which is preliminary data.</text>
</comment>
<protein>
    <submittedName>
        <fullName evidence="1">Uncharacterized protein</fullName>
    </submittedName>
</protein>
<sequence length="329" mass="37300">MAMRRVGAVPPAAASYSCSHFINSFLRSKFFSRPYCAGVSNAAAAADMPTTRPSFDASSSISEEEVQKFEEDGAIVLRQLFSSDWLERLCIAAEDNMKNPGPLCDEHEKPGQPGRFHDDQFLWQRHETMHKFIHESPAAQIARRMMRGKHVRLFYDQLFVKEPGTLSVTPWHNDHSYWQLKGEQIISVWLALDSISESVCLNYVKGSHKWKLMHRISSFSGDQDRYKSSSSESLPDVPDIDAMHDKVELLRWKMEPGDCLVHHSFSIHGAPGISANSSRRRAYATRWVGDDVTFDPRPGTMHYVWLKAGLDLALQPGNPLKSTLFPEVH</sequence>
<keyword evidence="2" id="KW-1185">Reference proteome</keyword>
<gene>
    <name evidence="1" type="ORF">O6H91_07G001400</name>
</gene>
<dbReference type="Proteomes" id="UP001162992">
    <property type="component" value="Chromosome 7"/>
</dbReference>
<evidence type="ECO:0000313" key="1">
    <source>
        <dbReference type="EMBL" id="KAJ7548184.1"/>
    </source>
</evidence>
<reference evidence="2" key="1">
    <citation type="journal article" date="2024" name="Proc. Natl. Acad. Sci. U.S.A.">
        <title>Extraordinary preservation of gene collinearity over three hundred million years revealed in homosporous lycophytes.</title>
        <authorList>
            <person name="Li C."/>
            <person name="Wickell D."/>
            <person name="Kuo L.Y."/>
            <person name="Chen X."/>
            <person name="Nie B."/>
            <person name="Liao X."/>
            <person name="Peng D."/>
            <person name="Ji J."/>
            <person name="Jenkins J."/>
            <person name="Williams M."/>
            <person name="Shu S."/>
            <person name="Plott C."/>
            <person name="Barry K."/>
            <person name="Rajasekar S."/>
            <person name="Grimwood J."/>
            <person name="Han X."/>
            <person name="Sun S."/>
            <person name="Hou Z."/>
            <person name="He W."/>
            <person name="Dai G."/>
            <person name="Sun C."/>
            <person name="Schmutz J."/>
            <person name="Leebens-Mack J.H."/>
            <person name="Li F.W."/>
            <person name="Wang L."/>
        </authorList>
    </citation>
    <scope>NUCLEOTIDE SEQUENCE [LARGE SCALE GENOMIC DNA]</scope>
    <source>
        <strain evidence="2">cv. PW_Plant_1</strain>
    </source>
</reference>
<evidence type="ECO:0000313" key="2">
    <source>
        <dbReference type="Proteomes" id="UP001162992"/>
    </source>
</evidence>
<proteinExistence type="predicted"/>
<accession>A0ACC2D201</accession>
<name>A0ACC2D201_DIPCM</name>
<dbReference type="EMBL" id="CM055098">
    <property type="protein sequence ID" value="KAJ7548184.1"/>
    <property type="molecule type" value="Genomic_DNA"/>
</dbReference>